<dbReference type="PROSITE" id="PS51192">
    <property type="entry name" value="HELICASE_ATP_BIND_1"/>
    <property type="match status" value="1"/>
</dbReference>
<comment type="caution">
    <text evidence="3">The sequence shown here is derived from an EMBL/GenBank/DDBJ whole genome shotgun (WGS) entry which is preliminary data.</text>
</comment>
<evidence type="ECO:0000313" key="4">
    <source>
        <dbReference type="Proteomes" id="UP000245523"/>
    </source>
</evidence>
<name>A0ABX5LJA2_9BACT</name>
<keyword evidence="4" id="KW-1185">Reference proteome</keyword>
<dbReference type="Proteomes" id="UP000245523">
    <property type="component" value="Unassembled WGS sequence"/>
</dbReference>
<dbReference type="InterPro" id="IPR053980">
    <property type="entry name" value="ISP_coupler"/>
</dbReference>
<dbReference type="Pfam" id="PF22240">
    <property type="entry name" value="ISP_coupler"/>
    <property type="match status" value="1"/>
</dbReference>
<dbReference type="EMBL" id="QGHD01000021">
    <property type="protein sequence ID" value="PWK94506.1"/>
    <property type="molecule type" value="Genomic_DNA"/>
</dbReference>
<dbReference type="InterPro" id="IPR014001">
    <property type="entry name" value="Helicase_ATP-bd"/>
</dbReference>
<dbReference type="SMART" id="SM00487">
    <property type="entry name" value="DEXDc"/>
    <property type="match status" value="1"/>
</dbReference>
<dbReference type="CDD" id="cd18785">
    <property type="entry name" value="SF2_C"/>
    <property type="match status" value="1"/>
</dbReference>
<dbReference type="Pfam" id="PF00271">
    <property type="entry name" value="Helicase_C"/>
    <property type="match status" value="1"/>
</dbReference>
<dbReference type="SUPFAM" id="SSF52980">
    <property type="entry name" value="Restriction endonuclease-like"/>
    <property type="match status" value="1"/>
</dbReference>
<dbReference type="Gene3D" id="3.40.1350.10">
    <property type="match status" value="1"/>
</dbReference>
<gene>
    <name evidence="3" type="ORF">B0H50_12139</name>
</gene>
<dbReference type="InterPro" id="IPR006935">
    <property type="entry name" value="Helicase/UvrB_N"/>
</dbReference>
<sequence length="901" mass="102270">MTFQDVLFEIRKKSATEREKGFLFEKLMQRFLREDNRYQEEFEEVWLWNEFPYKNEFSDKGQDLGIDLVAKLEMGGFCAIQCKCYNENTVIEKPMVDSFIATSGRSFGKQESTGQEFIFTERLWISTTNKWGKNAEDTLKNQYPPVERLSAQDLEESNVDWERLIKNEKNIQKTPKHILDHQKEAVEKALLHYQENERGKLIMACGTGKTFTALQITENMLKDGGLVLFMVPSIALLGQALNAWMQDKKLPMTPIGVCSDSSASSVNDDIAESLIDLPLPATTNAETIVSAILKAKKKAKEKNENRLIVVFSTYQSIDQVERAQKTLREKIDDAEFDLVICDEAHRTTGVSFDIQGKEKKDADFVKIHDGNFIQAKHRLYMTATPRVYSSESKKEAKKQKENGSVNDCVLFSMDDESVYGKEFYRVGFGYAVEHGLLTDYRVMVLTVSDSNLPQKVKDDISNNEGNLDFDEACKLVGSINALAKCVEGDNELIKSLDPSPMKRAVAFCSKIGKVGVNDSSKNTAEAFPILALERNEEIAKENDDNRIPLNIEARHVDGSMKATERNEILDWLKEDTEENTCRIVTNVRCLSEGVDVPALDAVLFLSPRNSQVDVVQSVGRVMRNFKKGLAGEKRYGYIIIPVAVPTSQEAYKALDDNKRYKVVWQVLNALRSHDDRFNAEIQRASLDSQLQRIIVATPKPKKPSEVAGGAVNPSDPSQTAKVVDAIQTSLEFEEYQAKFKARLVEKCGEREYWETWAGKVGEYAKTYIERIKSLVRVQGEIQDEFQEFVNQLRKNLNPSIQDDDCIEMLAQHMITRPVFEALFSDYRFVGNNSISRSMQKMIDLLQKQNVDMENSTLEKFYESVKMNVSGIDKLDGKQKIIKTLYEKLLLSGKSSNISTIC</sequence>
<dbReference type="InterPro" id="IPR001650">
    <property type="entry name" value="Helicase_C-like"/>
</dbReference>
<protein>
    <submittedName>
        <fullName evidence="3">Helicase-like protein</fullName>
    </submittedName>
</protein>
<dbReference type="PANTHER" id="PTHR47396:SF1">
    <property type="entry name" value="ATP-DEPENDENT HELICASE IRC3-RELATED"/>
    <property type="match status" value="1"/>
</dbReference>
<proteinExistence type="predicted"/>
<dbReference type="SMART" id="SM00490">
    <property type="entry name" value="HELICc"/>
    <property type="match status" value="1"/>
</dbReference>
<dbReference type="InterPro" id="IPR027417">
    <property type="entry name" value="P-loop_NTPase"/>
</dbReference>
<dbReference type="SUPFAM" id="SSF52540">
    <property type="entry name" value="P-loop containing nucleoside triphosphate hydrolases"/>
    <property type="match status" value="1"/>
</dbReference>
<dbReference type="InterPro" id="IPR039442">
    <property type="entry name" value="Mrr-like_dom"/>
</dbReference>
<evidence type="ECO:0000259" key="1">
    <source>
        <dbReference type="PROSITE" id="PS51192"/>
    </source>
</evidence>
<dbReference type="PROSITE" id="PS51194">
    <property type="entry name" value="HELICASE_CTER"/>
    <property type="match status" value="1"/>
</dbReference>
<reference evidence="3 4" key="1">
    <citation type="submission" date="2018-05" db="EMBL/GenBank/DDBJ databases">
        <title>Animal gut microbial communities from fecal samples from Wisconsin, USA.</title>
        <authorList>
            <person name="Neumann A."/>
        </authorList>
    </citation>
    <scope>NUCLEOTIDE SEQUENCE [LARGE SCALE GENOMIC DNA]</scope>
    <source>
        <strain evidence="3 4">UWS4</strain>
    </source>
</reference>
<evidence type="ECO:0000313" key="3">
    <source>
        <dbReference type="EMBL" id="PWK94506.1"/>
    </source>
</evidence>
<accession>A0ABX5LJA2</accession>
<dbReference type="InterPro" id="IPR050742">
    <property type="entry name" value="Helicase_Restrict-Modif_Enz"/>
</dbReference>
<feature type="domain" description="Helicase ATP-binding" evidence="1">
    <location>
        <begin position="190"/>
        <end position="403"/>
    </location>
</feature>
<organism evidence="3 4">
    <name type="scientific">Hallerella porci</name>
    <dbReference type="NCBI Taxonomy" id="1945871"/>
    <lineage>
        <taxon>Bacteria</taxon>
        <taxon>Pseudomonadati</taxon>
        <taxon>Fibrobacterota</taxon>
        <taxon>Fibrobacteria</taxon>
        <taxon>Fibrobacterales</taxon>
        <taxon>Fibrobacteraceae</taxon>
        <taxon>Hallerella</taxon>
    </lineage>
</organism>
<dbReference type="Gene3D" id="3.40.50.300">
    <property type="entry name" value="P-loop containing nucleotide triphosphate hydrolases"/>
    <property type="match status" value="2"/>
</dbReference>
<dbReference type="PANTHER" id="PTHR47396">
    <property type="entry name" value="TYPE I RESTRICTION ENZYME ECOKI R PROTEIN"/>
    <property type="match status" value="1"/>
</dbReference>
<evidence type="ECO:0000259" key="2">
    <source>
        <dbReference type="PROSITE" id="PS51194"/>
    </source>
</evidence>
<dbReference type="Pfam" id="PF13156">
    <property type="entry name" value="Mrr_cat_2"/>
    <property type="match status" value="1"/>
</dbReference>
<dbReference type="Pfam" id="PF04851">
    <property type="entry name" value="ResIII"/>
    <property type="match status" value="1"/>
</dbReference>
<dbReference type="InterPro" id="IPR011335">
    <property type="entry name" value="Restrct_endonuc-II-like"/>
</dbReference>
<dbReference type="InterPro" id="IPR011856">
    <property type="entry name" value="tRNA_endonuc-like_dom_sf"/>
</dbReference>
<dbReference type="CDD" id="cd22333">
    <property type="entry name" value="LlaBIII_nuclease-like"/>
    <property type="match status" value="1"/>
</dbReference>
<feature type="domain" description="Helicase C-terminal" evidence="2">
    <location>
        <begin position="500"/>
        <end position="658"/>
    </location>
</feature>
<dbReference type="RefSeq" id="WP_109587621.1">
    <property type="nucleotide sequence ID" value="NZ_QGHD01000021.1"/>
</dbReference>